<name>A0A653CPN5_CALMS</name>
<evidence type="ECO:0000313" key="2">
    <source>
        <dbReference type="EMBL" id="VEN49629.1"/>
    </source>
</evidence>
<keyword evidence="3" id="KW-1185">Reference proteome</keyword>
<organism evidence="2 3">
    <name type="scientific">Callosobruchus maculatus</name>
    <name type="common">Southern cowpea weevil</name>
    <name type="synonym">Pulse bruchid</name>
    <dbReference type="NCBI Taxonomy" id="64391"/>
    <lineage>
        <taxon>Eukaryota</taxon>
        <taxon>Metazoa</taxon>
        <taxon>Ecdysozoa</taxon>
        <taxon>Arthropoda</taxon>
        <taxon>Hexapoda</taxon>
        <taxon>Insecta</taxon>
        <taxon>Pterygota</taxon>
        <taxon>Neoptera</taxon>
        <taxon>Endopterygota</taxon>
        <taxon>Coleoptera</taxon>
        <taxon>Polyphaga</taxon>
        <taxon>Cucujiformia</taxon>
        <taxon>Chrysomeloidea</taxon>
        <taxon>Chrysomelidae</taxon>
        <taxon>Bruchinae</taxon>
        <taxon>Bruchini</taxon>
        <taxon>Callosobruchus</taxon>
    </lineage>
</organism>
<feature type="transmembrane region" description="Helical" evidence="1">
    <location>
        <begin position="62"/>
        <end position="82"/>
    </location>
</feature>
<reference evidence="2 3" key="1">
    <citation type="submission" date="2019-01" db="EMBL/GenBank/DDBJ databases">
        <authorList>
            <person name="Sayadi A."/>
        </authorList>
    </citation>
    <scope>NUCLEOTIDE SEQUENCE [LARGE SCALE GENOMIC DNA]</scope>
</reference>
<protein>
    <submittedName>
        <fullName evidence="2">Uncharacterized protein</fullName>
    </submittedName>
</protein>
<proteinExistence type="predicted"/>
<evidence type="ECO:0000256" key="1">
    <source>
        <dbReference type="SAM" id="Phobius"/>
    </source>
</evidence>
<keyword evidence="1" id="KW-1133">Transmembrane helix</keyword>
<keyword evidence="1" id="KW-0472">Membrane</keyword>
<keyword evidence="1" id="KW-0812">Transmembrane</keyword>
<evidence type="ECO:0000313" key="3">
    <source>
        <dbReference type="Proteomes" id="UP000410492"/>
    </source>
</evidence>
<dbReference type="AlphaFoldDB" id="A0A653CPN5"/>
<accession>A0A653CPN5</accession>
<dbReference type="Proteomes" id="UP000410492">
    <property type="component" value="Unassembled WGS sequence"/>
</dbReference>
<dbReference type="EMBL" id="CAACVG010008402">
    <property type="protein sequence ID" value="VEN49629.1"/>
    <property type="molecule type" value="Genomic_DNA"/>
</dbReference>
<gene>
    <name evidence="2" type="ORF">CALMAC_LOCUS10688</name>
</gene>
<sequence length="111" mass="12951">MKLEFGVQDDSYDVSQSMFSTVCFDFNLYFEIWRVGGYIVCERRNLFSKLRPKMEINKKSKVISGVVASCQIIVLCSVRFALAQTLLRFRYVFCGKVKLEVNYLFKVSPYT</sequence>